<comment type="caution">
    <text evidence="6">The sequence shown here is derived from an EMBL/GenBank/DDBJ whole genome shotgun (WGS) entry which is preliminary data.</text>
</comment>
<evidence type="ECO:0000313" key="6">
    <source>
        <dbReference type="EMBL" id="KAF9595092.1"/>
    </source>
</evidence>
<keyword evidence="3" id="KW-0472">Membrane</keyword>
<evidence type="ECO:0000313" key="7">
    <source>
        <dbReference type="Proteomes" id="UP000631114"/>
    </source>
</evidence>
<dbReference type="OrthoDB" id="1585644at2759"/>
<keyword evidence="2" id="KW-0677">Repeat</keyword>
<dbReference type="PANTHER" id="PTHR12447:SF35">
    <property type="entry name" value="ANKYRIN REPEAT FAMILY PROTEIN"/>
    <property type="match status" value="1"/>
</dbReference>
<organism evidence="6 7">
    <name type="scientific">Coptis chinensis</name>
    <dbReference type="NCBI Taxonomy" id="261450"/>
    <lineage>
        <taxon>Eukaryota</taxon>
        <taxon>Viridiplantae</taxon>
        <taxon>Streptophyta</taxon>
        <taxon>Embryophyta</taxon>
        <taxon>Tracheophyta</taxon>
        <taxon>Spermatophyta</taxon>
        <taxon>Magnoliopsida</taxon>
        <taxon>Ranunculales</taxon>
        <taxon>Ranunculaceae</taxon>
        <taxon>Coptidoideae</taxon>
        <taxon>Coptis</taxon>
    </lineage>
</organism>
<feature type="region of interest" description="Disordered" evidence="4">
    <location>
        <begin position="111"/>
        <end position="161"/>
    </location>
</feature>
<dbReference type="Proteomes" id="UP000631114">
    <property type="component" value="Unassembled WGS sequence"/>
</dbReference>
<dbReference type="PANTHER" id="PTHR12447">
    <property type="entry name" value="ANKYRIN REPEAT DOMAIN-CONTAINING PROTEIN 13"/>
    <property type="match status" value="1"/>
</dbReference>
<feature type="compositionally biased region" description="Basic and acidic residues" evidence="4">
    <location>
        <begin position="126"/>
        <end position="145"/>
    </location>
</feature>
<dbReference type="EMBL" id="JADFTS010000008">
    <property type="protein sequence ID" value="KAF9595092.1"/>
    <property type="molecule type" value="Genomic_DNA"/>
</dbReference>
<feature type="domain" description="Ankyrin repeat" evidence="5">
    <location>
        <begin position="1"/>
        <end position="249"/>
    </location>
</feature>
<accession>A0A835HB67</accession>
<dbReference type="InterPro" id="IPR021832">
    <property type="entry name" value="ANKRD13"/>
</dbReference>
<evidence type="ECO:0000259" key="5">
    <source>
        <dbReference type="Pfam" id="PF11904"/>
    </source>
</evidence>
<evidence type="ECO:0000256" key="4">
    <source>
        <dbReference type="SAM" id="MobiDB-lite"/>
    </source>
</evidence>
<name>A0A835HB67_9MAGN</name>
<dbReference type="Pfam" id="PF11904">
    <property type="entry name" value="ANKRD13_C"/>
    <property type="match status" value="1"/>
</dbReference>
<dbReference type="InterPro" id="IPR055285">
    <property type="entry name" value="ANKRD13_C"/>
</dbReference>
<keyword evidence="7" id="KW-1185">Reference proteome</keyword>
<reference evidence="6 7" key="1">
    <citation type="submission" date="2020-10" db="EMBL/GenBank/DDBJ databases">
        <title>The Coptis chinensis genome and diversification of protoberbering-type alkaloids.</title>
        <authorList>
            <person name="Wang B."/>
            <person name="Shu S."/>
            <person name="Song C."/>
            <person name="Liu Y."/>
        </authorList>
    </citation>
    <scope>NUCLEOTIDE SEQUENCE [LARGE SCALE GENOMIC DNA]</scope>
    <source>
        <strain evidence="6">HL-2020</strain>
        <tissue evidence="6">Leaf</tissue>
    </source>
</reference>
<comment type="subcellular location">
    <subcellularLocation>
        <location evidence="1">Endomembrane system</location>
    </subcellularLocation>
</comment>
<dbReference type="GO" id="GO:0005737">
    <property type="term" value="C:cytoplasm"/>
    <property type="evidence" value="ECO:0007669"/>
    <property type="project" value="TreeGrafter"/>
</dbReference>
<protein>
    <recommendedName>
        <fullName evidence="5">Ankyrin repeat domain-containing protein</fullName>
    </recommendedName>
</protein>
<proteinExistence type="predicted"/>
<sequence>MQNVVVSIKSRRVAMTDDEFFSSCNENETESDYGDLLTEDEKSQLEVALKIDSSESVPENGILMEVAAVAAVRLSRRRNVDLVDGENGKPSPRQKKLLPPRSSLCVEEKVSDLLGDSPPRNRLGRHSVDIAEKGDELRRGRDTRKPSLSSESSHRRKESHCESEYKKGLRPILWLSPNFPLQTEELLPLLDFLANKVKAIRCLRELLTTNLPPGTFPVKVVIPVVPTIRVLVTFTKFEELQPLDEFSHASFKSSSLLQ</sequence>
<dbReference type="AlphaFoldDB" id="A0A835HB67"/>
<dbReference type="GO" id="GO:0012505">
    <property type="term" value="C:endomembrane system"/>
    <property type="evidence" value="ECO:0007669"/>
    <property type="project" value="UniProtKB-SubCell"/>
</dbReference>
<evidence type="ECO:0000256" key="1">
    <source>
        <dbReference type="ARBA" id="ARBA00004308"/>
    </source>
</evidence>
<gene>
    <name evidence="6" type="ORF">IFM89_036981</name>
</gene>
<feature type="region of interest" description="Disordered" evidence="4">
    <location>
        <begin position="82"/>
        <end position="101"/>
    </location>
</feature>
<evidence type="ECO:0000256" key="3">
    <source>
        <dbReference type="ARBA" id="ARBA00023136"/>
    </source>
</evidence>
<evidence type="ECO:0000256" key="2">
    <source>
        <dbReference type="ARBA" id="ARBA00022737"/>
    </source>
</evidence>